<dbReference type="InterPro" id="IPR014756">
    <property type="entry name" value="Ig_E-set"/>
</dbReference>
<feature type="compositionally biased region" description="Basic and acidic residues" evidence="9">
    <location>
        <begin position="1147"/>
        <end position="1156"/>
    </location>
</feature>
<comment type="catalytic activity">
    <reaction evidence="1">
        <text>Hydrolysis of terminal non-reducing N-acetyl-D-hexosamine residues in N-acetyl-beta-D-hexosaminides.</text>
        <dbReference type="EC" id="3.2.1.52"/>
    </reaction>
</comment>
<feature type="region of interest" description="Disordered" evidence="9">
    <location>
        <begin position="1115"/>
        <end position="1203"/>
    </location>
</feature>
<feature type="compositionally biased region" description="Acidic residues" evidence="9">
    <location>
        <begin position="215"/>
        <end position="229"/>
    </location>
</feature>
<dbReference type="EC" id="3.2.1.52" evidence="3"/>
<keyword evidence="10" id="KW-0472">Membrane</keyword>
<dbReference type="Pfam" id="PF00728">
    <property type="entry name" value="Glyco_hydro_20"/>
    <property type="match status" value="1"/>
</dbReference>
<evidence type="ECO:0000313" key="13">
    <source>
        <dbReference type="Proteomes" id="UP000225706"/>
    </source>
</evidence>
<evidence type="ECO:0000256" key="3">
    <source>
        <dbReference type="ARBA" id="ARBA00012663"/>
    </source>
</evidence>
<evidence type="ECO:0000256" key="1">
    <source>
        <dbReference type="ARBA" id="ARBA00001231"/>
    </source>
</evidence>
<proteinExistence type="inferred from homology"/>
<dbReference type="GO" id="GO:0016020">
    <property type="term" value="C:membrane"/>
    <property type="evidence" value="ECO:0007669"/>
    <property type="project" value="TreeGrafter"/>
</dbReference>
<keyword evidence="10" id="KW-0812">Transmembrane</keyword>
<feature type="region of interest" description="Disordered" evidence="9">
    <location>
        <begin position="75"/>
        <end position="236"/>
    </location>
</feature>
<feature type="compositionally biased region" description="Basic and acidic residues" evidence="9">
    <location>
        <begin position="201"/>
        <end position="214"/>
    </location>
</feature>
<reference evidence="13" key="1">
    <citation type="journal article" date="2017" name="bioRxiv">
        <title>Comparative analysis of the genomes of Stylophora pistillata and Acropora digitifera provides evidence for extensive differences between species of corals.</title>
        <authorList>
            <person name="Voolstra C.R."/>
            <person name="Li Y."/>
            <person name="Liew Y.J."/>
            <person name="Baumgarten S."/>
            <person name="Zoccola D."/>
            <person name="Flot J.-F."/>
            <person name="Tambutte S."/>
            <person name="Allemand D."/>
            <person name="Aranda M."/>
        </authorList>
    </citation>
    <scope>NUCLEOTIDE SEQUENCE [LARGE SCALE GENOMIC DNA]</scope>
</reference>
<accession>A0A2B4RVH8</accession>
<evidence type="ECO:0000256" key="7">
    <source>
        <dbReference type="ARBA" id="ARBA00033000"/>
    </source>
</evidence>
<keyword evidence="10" id="KW-1133">Transmembrane helix</keyword>
<keyword evidence="13" id="KW-1185">Reference proteome</keyword>
<protein>
    <recommendedName>
        <fullName evidence="3">beta-N-acetylhexosaminidase</fullName>
        <ecNumber evidence="3">3.2.1.52</ecNumber>
    </recommendedName>
    <alternativeName>
        <fullName evidence="6">Beta-N-acetylhexosaminidase</fullName>
    </alternativeName>
    <alternativeName>
        <fullName evidence="7">N-acetyl-beta-glucosaminidase</fullName>
    </alternativeName>
</protein>
<dbReference type="STRING" id="50429.A0A2B4RVH8"/>
<dbReference type="InterPro" id="IPR017853">
    <property type="entry name" value="GH"/>
</dbReference>
<dbReference type="GO" id="GO:0030247">
    <property type="term" value="F:polysaccharide binding"/>
    <property type="evidence" value="ECO:0007669"/>
    <property type="project" value="InterPro"/>
</dbReference>
<dbReference type="Pfam" id="PF03174">
    <property type="entry name" value="CHB_HEX_C"/>
    <property type="match status" value="1"/>
</dbReference>
<name>A0A2B4RVH8_STYPI</name>
<dbReference type="InterPro" id="IPR029018">
    <property type="entry name" value="Hex-like_dom2"/>
</dbReference>
<feature type="compositionally biased region" description="Basic and acidic residues" evidence="9">
    <location>
        <begin position="1180"/>
        <end position="1195"/>
    </location>
</feature>
<dbReference type="InterPro" id="IPR015883">
    <property type="entry name" value="Glyco_hydro_20_cat"/>
</dbReference>
<dbReference type="SMART" id="SM01081">
    <property type="entry name" value="CHB_HEX"/>
    <property type="match status" value="1"/>
</dbReference>
<dbReference type="Pfam" id="PF02838">
    <property type="entry name" value="Glyco_hydro_20b"/>
    <property type="match status" value="1"/>
</dbReference>
<feature type="compositionally biased region" description="Basic and acidic residues" evidence="9">
    <location>
        <begin position="1115"/>
        <end position="1126"/>
    </location>
</feature>
<feature type="domain" description="Chitobiase/beta-hexosaminidases N-terminal" evidence="11">
    <location>
        <begin position="320"/>
        <end position="476"/>
    </location>
</feature>
<dbReference type="Gene3D" id="2.60.40.10">
    <property type="entry name" value="Immunoglobulins"/>
    <property type="match status" value="1"/>
</dbReference>
<keyword evidence="5" id="KW-0326">Glycosidase</keyword>
<evidence type="ECO:0000256" key="10">
    <source>
        <dbReference type="SAM" id="Phobius"/>
    </source>
</evidence>
<dbReference type="InterPro" id="IPR008965">
    <property type="entry name" value="CBM2/CBM3_carb-bd_dom_sf"/>
</dbReference>
<evidence type="ECO:0000256" key="2">
    <source>
        <dbReference type="ARBA" id="ARBA00006285"/>
    </source>
</evidence>
<evidence type="ECO:0000256" key="5">
    <source>
        <dbReference type="ARBA" id="ARBA00023295"/>
    </source>
</evidence>
<dbReference type="CDD" id="cd02847">
    <property type="entry name" value="E_set_Chitobiase_C"/>
    <property type="match status" value="1"/>
</dbReference>
<feature type="compositionally biased region" description="Polar residues" evidence="9">
    <location>
        <begin position="191"/>
        <end position="200"/>
    </location>
</feature>
<dbReference type="Proteomes" id="UP000225706">
    <property type="component" value="Unassembled WGS sequence"/>
</dbReference>
<dbReference type="EMBL" id="LSMT01000301">
    <property type="protein sequence ID" value="PFX20839.1"/>
    <property type="molecule type" value="Genomic_DNA"/>
</dbReference>
<feature type="active site" description="Proton donor" evidence="8">
    <location>
        <position position="813"/>
    </location>
</feature>
<dbReference type="InterPro" id="IPR004866">
    <property type="entry name" value="CHB/HEX_N_dom"/>
</dbReference>
<dbReference type="GO" id="GO:0004563">
    <property type="term" value="F:beta-N-acetylhexosaminidase activity"/>
    <property type="evidence" value="ECO:0007669"/>
    <property type="project" value="UniProtKB-EC"/>
</dbReference>
<keyword evidence="4" id="KW-0378">Hydrolase</keyword>
<dbReference type="Pfam" id="PF03173">
    <property type="entry name" value="CHB_HEX"/>
    <property type="match status" value="1"/>
</dbReference>
<dbReference type="OrthoDB" id="428480at2759"/>
<evidence type="ECO:0000256" key="6">
    <source>
        <dbReference type="ARBA" id="ARBA00030512"/>
    </source>
</evidence>
<dbReference type="PRINTS" id="PR00738">
    <property type="entry name" value="GLHYDRLASE20"/>
</dbReference>
<dbReference type="InterPro" id="IPR015882">
    <property type="entry name" value="HEX_bac_N"/>
</dbReference>
<dbReference type="GO" id="GO:0030203">
    <property type="term" value="P:glycosaminoglycan metabolic process"/>
    <property type="evidence" value="ECO:0007669"/>
    <property type="project" value="TreeGrafter"/>
</dbReference>
<evidence type="ECO:0000256" key="9">
    <source>
        <dbReference type="SAM" id="MobiDB-lite"/>
    </source>
</evidence>
<feature type="compositionally biased region" description="Acidic residues" evidence="9">
    <location>
        <begin position="127"/>
        <end position="165"/>
    </location>
</feature>
<comment type="similarity">
    <text evidence="2">Belongs to the glycosyl hydrolase 20 family.</text>
</comment>
<feature type="transmembrane region" description="Helical" evidence="10">
    <location>
        <begin position="21"/>
        <end position="40"/>
    </location>
</feature>
<dbReference type="SUPFAM" id="SSF81296">
    <property type="entry name" value="E set domains"/>
    <property type="match status" value="1"/>
</dbReference>
<dbReference type="InterPro" id="IPR012291">
    <property type="entry name" value="CBM2_carb-bd_dom_sf"/>
</dbReference>
<dbReference type="InterPro" id="IPR004867">
    <property type="entry name" value="CHB_C_dom"/>
</dbReference>
<sequence length="1220" mass="139269">MRGVPRRINYQRFRCKTLLSFILVLNVALFVVFNGIVILYREPLDRDSTDFEFQVLKSEKSRENHCSEEIEENLVFSKDKITPPDKDETETLPINVRDYNDDNDDDDKKGDANDVEIDDDERSKENDNDEGDNDEGDNDEGDNDEGDNDEGDNDAGDNDEGDNDEGDSHGEIEEEQQQINVKEEYEEIATVSYNTPQNKPLEQEKGGIEGKGDKGEEEEEGKEKEEDENKDVKEDTTFVPDDTQRIYLGGQPSFALDQNAIIPSHSPTVGNVYPPTTKSSNYIPLNAEITTTEEDHPPVNKLAFATAEPMTQEILDRIAEDMEVRFEVLEDIKKAKVTLRNKGMKPINANRWSIHFCVTTGMEHRHLVHKPEGYVLPNQTSIKLTHFNGCAYKLEPTKDFKAILPGNSLEFTVNIGPTIARSDLGPRWYVAAVGLQSKVISNTAGESLDFVLLSRGKRPWDRFRHNDVEDLGTAPLLVIPTPLEILGLNVSRKIHIDNEWIVVGELGLENEAKFLADKLRLQKFLSPTNDRRVIKLWRNETQFKRTDDEGKTSNQASSESYQLTVDATEELITITGIGNAGVFYGIQTLLALVDDQGLVPQVSIEDSPRFPYRGLMVDVARNFQPKQEIMKLLDVMAMYKMNKFHFHLSDNEGWRLEIPGIQELTLVGGKRCYDEKERTCILSQFGSGPDTTTSGTGHYSTEDYGEILRHATQLHIQVIPEFDFPGHSHAAIKSMLSRHDRLLQEGKEKEARMYLLNDFRDESRYLSVQAFTDETASVCLNSTYDLMEYVLRMLVSLHSDIQPLTVFHFGGDEVPGGAWQKSPECEKLAETLNIRYHTPQTHRLLKGYFLKRISNITAKMGIELAGWGDFLFERKNRTVLPREFFFNKEVYSFAWSTTGASRNNREVSSMANHGYKVVLSNPDYIYLDHPYEPNQDERGKYWATPYSDTRKIFSFMPDSLYEDIDQIRNCTKLKGFVDGRRNVLGVEAAVWGETIRTSDQMFGMLFPRLIALAERAWHKAPWENISNRQVQDREKAGDWVKFANTLGYRELGRLDKMNVRYHMTPPGARLVGKRLEARAMLPGLRVEYSTDKGVTWNDVTFETEVDGRVKLRTRSTDNKTVSREIELQQTTPTQAPKAETKIGGNTESKREQEIENNHMNVNDNDTKGSDNDNEGNEGNNSDKEPDRDIREKESDNETDNLNNEEYDFKLLLRVVKLPRL</sequence>
<evidence type="ECO:0000259" key="11">
    <source>
        <dbReference type="SMART" id="SM01081"/>
    </source>
</evidence>
<feature type="compositionally biased region" description="Basic and acidic residues" evidence="9">
    <location>
        <begin position="77"/>
        <end position="86"/>
    </location>
</feature>
<dbReference type="Gene3D" id="2.60.40.290">
    <property type="match status" value="1"/>
</dbReference>
<dbReference type="Gene3D" id="3.30.379.10">
    <property type="entry name" value="Chitobiase/beta-hexosaminidase domain 2-like"/>
    <property type="match status" value="1"/>
</dbReference>
<dbReference type="SUPFAM" id="SSF49384">
    <property type="entry name" value="Carbohydrate-binding domain"/>
    <property type="match status" value="1"/>
</dbReference>
<comment type="caution">
    <text evidence="12">The sequence shown here is derived from an EMBL/GenBank/DDBJ whole genome shotgun (WGS) entry which is preliminary data.</text>
</comment>
<dbReference type="PANTHER" id="PTHR22600">
    <property type="entry name" value="BETA-HEXOSAMINIDASE"/>
    <property type="match status" value="1"/>
</dbReference>
<gene>
    <name evidence="12" type="primary">chb</name>
    <name evidence="12" type="ORF">AWC38_SpisGene14703</name>
</gene>
<dbReference type="AlphaFoldDB" id="A0A2B4RVH8"/>
<dbReference type="SUPFAM" id="SSF51445">
    <property type="entry name" value="(Trans)glycosidases"/>
    <property type="match status" value="1"/>
</dbReference>
<dbReference type="SUPFAM" id="SSF55545">
    <property type="entry name" value="beta-N-acetylhexosaminidase-like domain"/>
    <property type="match status" value="1"/>
</dbReference>
<dbReference type="InterPro" id="IPR013783">
    <property type="entry name" value="Ig-like_fold"/>
</dbReference>
<evidence type="ECO:0000256" key="4">
    <source>
        <dbReference type="ARBA" id="ARBA00022801"/>
    </source>
</evidence>
<dbReference type="PANTHER" id="PTHR22600:SF57">
    <property type="entry name" value="BETA-N-ACETYLHEXOSAMINIDASE"/>
    <property type="match status" value="1"/>
</dbReference>
<dbReference type="GO" id="GO:0005975">
    <property type="term" value="P:carbohydrate metabolic process"/>
    <property type="evidence" value="ECO:0007669"/>
    <property type="project" value="InterPro"/>
</dbReference>
<dbReference type="Gene3D" id="3.20.20.80">
    <property type="entry name" value="Glycosidases"/>
    <property type="match status" value="1"/>
</dbReference>
<organism evidence="12 13">
    <name type="scientific">Stylophora pistillata</name>
    <name type="common">Smooth cauliflower coral</name>
    <dbReference type="NCBI Taxonomy" id="50429"/>
    <lineage>
        <taxon>Eukaryota</taxon>
        <taxon>Metazoa</taxon>
        <taxon>Cnidaria</taxon>
        <taxon>Anthozoa</taxon>
        <taxon>Hexacorallia</taxon>
        <taxon>Scleractinia</taxon>
        <taxon>Astrocoeniina</taxon>
        <taxon>Pocilloporidae</taxon>
        <taxon>Stylophora</taxon>
    </lineage>
</organism>
<evidence type="ECO:0000313" key="12">
    <source>
        <dbReference type="EMBL" id="PFX20839.1"/>
    </source>
</evidence>
<evidence type="ECO:0000256" key="8">
    <source>
        <dbReference type="PIRSR" id="PIRSR625705-1"/>
    </source>
</evidence>
<dbReference type="InterPro" id="IPR025705">
    <property type="entry name" value="Beta_hexosaminidase_sua/sub"/>
</dbReference>